<dbReference type="InterPro" id="IPR017871">
    <property type="entry name" value="ABC_transporter-like_CS"/>
</dbReference>
<dbReference type="PROSITE" id="PS00211">
    <property type="entry name" value="ABC_TRANSPORTER_1"/>
    <property type="match status" value="1"/>
</dbReference>
<dbReference type="PANTHER" id="PTHR42734">
    <property type="entry name" value="METAL TRANSPORT SYSTEM ATP-BINDING PROTEIN TM_0124-RELATED"/>
    <property type="match status" value="1"/>
</dbReference>
<keyword evidence="2" id="KW-0813">Transport</keyword>
<evidence type="ECO:0000313" key="7">
    <source>
        <dbReference type="Proteomes" id="UP000035054"/>
    </source>
</evidence>
<accession>A0A6N3X114</accession>
<dbReference type="SUPFAM" id="SSF52540">
    <property type="entry name" value="P-loop containing nucleoside triphosphate hydrolases"/>
    <property type="match status" value="1"/>
</dbReference>
<dbReference type="InterPro" id="IPR050153">
    <property type="entry name" value="Metal_Ion_Import_ABC"/>
</dbReference>
<name>A0A6N3X114_9SYNE</name>
<dbReference type="InterPro" id="IPR003439">
    <property type="entry name" value="ABC_transporter-like_ATP-bd"/>
</dbReference>
<reference evidence="6 7" key="1">
    <citation type="submission" date="2015-01" db="EMBL/GenBank/DDBJ databases">
        <title>Lifestyle Evolution in Cyanobacterial Symbionts of Sponges.</title>
        <authorList>
            <person name="Burgsdorf I."/>
            <person name="Slaby B.M."/>
            <person name="Handley K.M."/>
            <person name="Haber M."/>
            <person name="Blom J."/>
            <person name="Marshall C.W."/>
            <person name="Gilbert J.A."/>
            <person name="Hentschel U."/>
            <person name="Steindler L."/>
        </authorList>
    </citation>
    <scope>NUCLEOTIDE SEQUENCE [LARGE SCALE GENOMIC DNA]</scope>
    <source>
        <strain evidence="6">142</strain>
    </source>
</reference>
<evidence type="ECO:0000313" key="6">
    <source>
        <dbReference type="EMBL" id="KKZ10520.1"/>
    </source>
</evidence>
<dbReference type="GO" id="GO:0005524">
    <property type="term" value="F:ATP binding"/>
    <property type="evidence" value="ECO:0007669"/>
    <property type="project" value="UniProtKB-KW"/>
</dbReference>
<evidence type="ECO:0000256" key="4">
    <source>
        <dbReference type="ARBA" id="ARBA00022840"/>
    </source>
</evidence>
<evidence type="ECO:0000259" key="5">
    <source>
        <dbReference type="PROSITE" id="PS50893"/>
    </source>
</evidence>
<dbReference type="EMBL" id="JXUO01000315">
    <property type="protein sequence ID" value="KKZ10520.1"/>
    <property type="molecule type" value="Genomic_DNA"/>
</dbReference>
<dbReference type="AlphaFoldDB" id="A0A6N3X114"/>
<dbReference type="Pfam" id="PF00005">
    <property type="entry name" value="ABC_tran"/>
    <property type="match status" value="1"/>
</dbReference>
<dbReference type="PANTHER" id="PTHR42734:SF17">
    <property type="entry name" value="METAL TRANSPORT SYSTEM ATP-BINDING PROTEIN TM_0124-RELATED"/>
    <property type="match status" value="1"/>
</dbReference>
<evidence type="ECO:0000256" key="3">
    <source>
        <dbReference type="ARBA" id="ARBA00022741"/>
    </source>
</evidence>
<gene>
    <name evidence="6" type="ORF">TH68_10620</name>
</gene>
<dbReference type="GO" id="GO:0016887">
    <property type="term" value="F:ATP hydrolysis activity"/>
    <property type="evidence" value="ECO:0007669"/>
    <property type="project" value="InterPro"/>
</dbReference>
<evidence type="ECO:0000256" key="2">
    <source>
        <dbReference type="ARBA" id="ARBA00022448"/>
    </source>
</evidence>
<proteinExistence type="inferred from homology"/>
<sequence>MSGTPSPVASAARNFTAETILLVQGLRVLRGELLAVEQVSFDLIRETDTALVGPNGAGKSTLVAALLGLLPRAAGTVRILGHDLGPAGELPRSVRAQIAYLPQSLALQGRFPLTVREFVGFGFDPPGLGLSWLGSRPRREAVHRALERTGCLDLVDRRLSELSGGQLKRVLLALCVVRPRQLLVLDEAQAGLDAPSSEQFQQLLLELRRQEGWTVLQVSHDLDMVRRSCDRVLCLNRSLRCSGAPDHALSPARLAELYGPNVVPYKHHHTEVRVHG</sequence>
<organism evidence="6 7">
    <name type="scientific">Candidatus Synechococcus spongiarum 142</name>
    <dbReference type="NCBI Taxonomy" id="1608213"/>
    <lineage>
        <taxon>Bacteria</taxon>
        <taxon>Bacillati</taxon>
        <taxon>Cyanobacteriota</taxon>
        <taxon>Cyanophyceae</taxon>
        <taxon>Synechococcales</taxon>
        <taxon>Synechococcaceae</taxon>
        <taxon>Synechococcus</taxon>
    </lineage>
</organism>
<dbReference type="SMART" id="SM00382">
    <property type="entry name" value="AAA"/>
    <property type="match status" value="1"/>
</dbReference>
<dbReference type="Gene3D" id="3.40.50.300">
    <property type="entry name" value="P-loop containing nucleotide triphosphate hydrolases"/>
    <property type="match status" value="1"/>
</dbReference>
<protein>
    <submittedName>
        <fullName evidence="6">ABC transporter ATP-binding protein</fullName>
    </submittedName>
</protein>
<comment type="caution">
    <text evidence="6">The sequence shown here is derived from an EMBL/GenBank/DDBJ whole genome shotgun (WGS) entry which is preliminary data.</text>
</comment>
<dbReference type="PROSITE" id="PS50893">
    <property type="entry name" value="ABC_TRANSPORTER_2"/>
    <property type="match status" value="1"/>
</dbReference>
<dbReference type="InterPro" id="IPR027417">
    <property type="entry name" value="P-loop_NTPase"/>
</dbReference>
<evidence type="ECO:0000256" key="1">
    <source>
        <dbReference type="ARBA" id="ARBA00005417"/>
    </source>
</evidence>
<keyword evidence="3" id="KW-0547">Nucleotide-binding</keyword>
<keyword evidence="4 6" id="KW-0067">ATP-binding</keyword>
<dbReference type="Proteomes" id="UP000035054">
    <property type="component" value="Unassembled WGS sequence"/>
</dbReference>
<dbReference type="InterPro" id="IPR003593">
    <property type="entry name" value="AAA+_ATPase"/>
</dbReference>
<comment type="similarity">
    <text evidence="1">Belongs to the ABC transporter superfamily.</text>
</comment>
<feature type="domain" description="ABC transporter" evidence="5">
    <location>
        <begin position="21"/>
        <end position="262"/>
    </location>
</feature>